<name>A0AAD1TDV9_PELCU</name>
<dbReference type="Proteomes" id="UP001295444">
    <property type="component" value="Chromosome 11"/>
</dbReference>
<evidence type="ECO:0000313" key="2">
    <source>
        <dbReference type="EMBL" id="CAH2322179.1"/>
    </source>
</evidence>
<gene>
    <name evidence="2" type="ORF">PECUL_23A008694</name>
</gene>
<proteinExistence type="predicted"/>
<dbReference type="Gene3D" id="3.30.250.20">
    <property type="entry name" value="L1 transposable element, C-terminal domain"/>
    <property type="match status" value="1"/>
</dbReference>
<organism evidence="2 3">
    <name type="scientific">Pelobates cultripes</name>
    <name type="common">Western spadefoot toad</name>
    <dbReference type="NCBI Taxonomy" id="61616"/>
    <lineage>
        <taxon>Eukaryota</taxon>
        <taxon>Metazoa</taxon>
        <taxon>Chordata</taxon>
        <taxon>Craniata</taxon>
        <taxon>Vertebrata</taxon>
        <taxon>Euteleostomi</taxon>
        <taxon>Amphibia</taxon>
        <taxon>Batrachia</taxon>
        <taxon>Anura</taxon>
        <taxon>Pelobatoidea</taxon>
        <taxon>Pelobatidae</taxon>
        <taxon>Pelobates</taxon>
    </lineage>
</organism>
<feature type="compositionally biased region" description="Low complexity" evidence="1">
    <location>
        <begin position="30"/>
        <end position="42"/>
    </location>
</feature>
<protein>
    <submittedName>
        <fullName evidence="2">Uncharacterized protein</fullName>
    </submittedName>
</protein>
<feature type="region of interest" description="Disordered" evidence="1">
    <location>
        <begin position="261"/>
        <end position="285"/>
    </location>
</feature>
<sequence>MADAYQDMGMESLSASEDEYLGDMPTQISQRRQQTVPPRQPEQQLATKVDLSGMVTDLKAFFTAELAGLKSELNALTGRIQATEDGVQDLKNQQDATAAQTLELAATCTQLNARMGQLEDAARQRNLKVRGIPDTITAEELPYLIKRLLQATFPPKQARSMTLDGLLCIPGRPGNAPESARDVILNFKSRLDKDGFLRAVRDQTPFAFEDLSLNFYQDLSRQTLQWRASLKETTAQLRTADIPYKWGYPRLLIATQDGHNHRLTSPEEAPQFCAPPSPDSGVKQS</sequence>
<dbReference type="EMBL" id="OW240922">
    <property type="protein sequence ID" value="CAH2322179.1"/>
    <property type="molecule type" value="Genomic_DNA"/>
</dbReference>
<evidence type="ECO:0000313" key="3">
    <source>
        <dbReference type="Proteomes" id="UP001295444"/>
    </source>
</evidence>
<dbReference type="AlphaFoldDB" id="A0AAD1TDV9"/>
<dbReference type="PANTHER" id="PTHR11505">
    <property type="entry name" value="L1 TRANSPOSABLE ELEMENT-RELATED"/>
    <property type="match status" value="1"/>
</dbReference>
<keyword evidence="3" id="KW-1185">Reference proteome</keyword>
<reference evidence="2" key="1">
    <citation type="submission" date="2022-03" db="EMBL/GenBank/DDBJ databases">
        <authorList>
            <person name="Alioto T."/>
            <person name="Alioto T."/>
            <person name="Gomez Garrido J."/>
        </authorList>
    </citation>
    <scope>NUCLEOTIDE SEQUENCE</scope>
</reference>
<feature type="region of interest" description="Disordered" evidence="1">
    <location>
        <begin position="1"/>
        <end position="42"/>
    </location>
</feature>
<evidence type="ECO:0000256" key="1">
    <source>
        <dbReference type="SAM" id="MobiDB-lite"/>
    </source>
</evidence>
<dbReference type="InterPro" id="IPR004244">
    <property type="entry name" value="Transposase_22"/>
</dbReference>
<dbReference type="InterPro" id="IPR042566">
    <property type="entry name" value="L1_C"/>
</dbReference>
<accession>A0AAD1TDV9</accession>